<accession>A0ABD2IW50</accession>
<gene>
    <name evidence="1" type="ORF">niasHT_037277</name>
</gene>
<comment type="caution">
    <text evidence="1">The sequence shown here is derived from an EMBL/GenBank/DDBJ whole genome shotgun (WGS) entry which is preliminary data.</text>
</comment>
<proteinExistence type="predicted"/>
<evidence type="ECO:0000313" key="1">
    <source>
        <dbReference type="EMBL" id="KAL3081555.1"/>
    </source>
</evidence>
<organism evidence="1 2">
    <name type="scientific">Heterodera trifolii</name>
    <dbReference type="NCBI Taxonomy" id="157864"/>
    <lineage>
        <taxon>Eukaryota</taxon>
        <taxon>Metazoa</taxon>
        <taxon>Ecdysozoa</taxon>
        <taxon>Nematoda</taxon>
        <taxon>Chromadorea</taxon>
        <taxon>Rhabditida</taxon>
        <taxon>Tylenchina</taxon>
        <taxon>Tylenchomorpha</taxon>
        <taxon>Tylenchoidea</taxon>
        <taxon>Heteroderidae</taxon>
        <taxon>Heteroderinae</taxon>
        <taxon>Heterodera</taxon>
    </lineage>
</organism>
<dbReference type="Proteomes" id="UP001620626">
    <property type="component" value="Unassembled WGS sequence"/>
</dbReference>
<name>A0ABD2IW50_9BILA</name>
<reference evidence="1 2" key="1">
    <citation type="submission" date="2024-10" db="EMBL/GenBank/DDBJ databases">
        <authorList>
            <person name="Kim D."/>
        </authorList>
    </citation>
    <scope>NUCLEOTIDE SEQUENCE [LARGE SCALE GENOMIC DNA]</scope>
    <source>
        <strain evidence="1">BH-2024</strain>
    </source>
</reference>
<evidence type="ECO:0000313" key="2">
    <source>
        <dbReference type="Proteomes" id="UP001620626"/>
    </source>
</evidence>
<keyword evidence="2" id="KW-1185">Reference proteome</keyword>
<sequence length="232" mass="26852">MKIVNSDREALPIPQNPLPNKVIAFRRIQIDFINRNVIAFLHHFRPIFASCPIYLYIGRANYSISGQFFPSFSEIRPVNSQRILSISSFCHFPCVDLFTEFPPDDSANASDGQALAKWLFTPYPNNVPKVFKCHFHISKLDWLSKIAAFKAEFANASSPVNFIVVIWFYLSCFPDPGVVPFDQTNEFTREQLALKTTEFSSCFLLVRCPIARDESKWTKWEKEAFGWHHYNQ</sequence>
<protein>
    <submittedName>
        <fullName evidence="1">Uncharacterized protein</fullName>
    </submittedName>
</protein>
<dbReference type="AlphaFoldDB" id="A0ABD2IW50"/>
<dbReference type="EMBL" id="JBICBT010001133">
    <property type="protein sequence ID" value="KAL3081555.1"/>
    <property type="molecule type" value="Genomic_DNA"/>
</dbReference>